<feature type="transmembrane region" description="Helical" evidence="2">
    <location>
        <begin position="459"/>
        <end position="489"/>
    </location>
</feature>
<reference evidence="4" key="1">
    <citation type="journal article" date="2023" name="Mol. Phylogenet. Evol.">
        <title>Genome-scale phylogeny and comparative genomics of the fungal order Sordariales.</title>
        <authorList>
            <person name="Hensen N."/>
            <person name="Bonometti L."/>
            <person name="Westerberg I."/>
            <person name="Brannstrom I.O."/>
            <person name="Guillou S."/>
            <person name="Cros-Aarteil S."/>
            <person name="Calhoun S."/>
            <person name="Haridas S."/>
            <person name="Kuo A."/>
            <person name="Mondo S."/>
            <person name="Pangilinan J."/>
            <person name="Riley R."/>
            <person name="LaButti K."/>
            <person name="Andreopoulos B."/>
            <person name="Lipzen A."/>
            <person name="Chen C."/>
            <person name="Yan M."/>
            <person name="Daum C."/>
            <person name="Ng V."/>
            <person name="Clum A."/>
            <person name="Steindorff A."/>
            <person name="Ohm R.A."/>
            <person name="Martin F."/>
            <person name="Silar P."/>
            <person name="Natvig D.O."/>
            <person name="Lalanne C."/>
            <person name="Gautier V."/>
            <person name="Ament-Velasquez S.L."/>
            <person name="Kruys A."/>
            <person name="Hutchinson M.I."/>
            <person name="Powell A.J."/>
            <person name="Barry K."/>
            <person name="Miller A.N."/>
            <person name="Grigoriev I.V."/>
            <person name="Debuchy R."/>
            <person name="Gladieux P."/>
            <person name="Hiltunen Thoren M."/>
            <person name="Johannesson H."/>
        </authorList>
    </citation>
    <scope>NUCLEOTIDE SEQUENCE [LARGE SCALE GENOMIC DNA]</scope>
    <source>
        <strain evidence="4">CBS 340.73</strain>
    </source>
</reference>
<sequence length="495" mass="56250">MASASPRAVSYAFPLHGVTDAQLMGLCKALWDWELCGHCSVAAESAATATKEYHNNENKPIQATTTSCCSCPRTQKIRFKRLQPFFQFYRSLTSSYVPDFFGEEYQALRNHQDLFDIVRLLRGYHGTRDECMQSYFGTHRKGNFIPIKRGDDGDDGDGGSQEEMEMDKICQSDKDRSFDLAARIMTMINFNPSLNRDNSLDSLDTIENNSPDVFSSRASRLLWPGNEPLPEALAGLFPERYHRSSMRHHHKLQQQEREAAIIGGDLLSAANLSRVAGLQFRGTSDLRSHLKLDQRAGVVYIFHYTSVLKEHLLASKEDREREVRGILNRTRRCLPRCLALETLYTLERLFPPHDSKSQALLRTLVSKQGFDPDCVRCHSGTAPYRCAEDDEDAEAVFEEDPRPSDGEGKLGQWYMNRLTAYKYSIWASRLLDLCDEIENPRPRRPLGAWLERRSKSRHVMMATVVGVGAAVVLGVLSLAVSIFQAWIAYQQWKNP</sequence>
<evidence type="ECO:0000313" key="3">
    <source>
        <dbReference type="EMBL" id="KAK3941437.1"/>
    </source>
</evidence>
<proteinExistence type="predicted"/>
<feature type="region of interest" description="Disordered" evidence="1">
    <location>
        <begin position="146"/>
        <end position="165"/>
    </location>
</feature>
<dbReference type="EMBL" id="MU853783">
    <property type="protein sequence ID" value="KAK3941437.1"/>
    <property type="molecule type" value="Genomic_DNA"/>
</dbReference>
<gene>
    <name evidence="3" type="ORF">QBC46DRAFT_382688</name>
</gene>
<accession>A0AAN6N919</accession>
<feature type="compositionally biased region" description="Acidic residues" evidence="1">
    <location>
        <begin position="152"/>
        <end position="165"/>
    </location>
</feature>
<keyword evidence="2" id="KW-0472">Membrane</keyword>
<protein>
    <submittedName>
        <fullName evidence="3">Uncharacterized protein</fullName>
    </submittedName>
</protein>
<evidence type="ECO:0000256" key="1">
    <source>
        <dbReference type="SAM" id="MobiDB-lite"/>
    </source>
</evidence>
<dbReference type="Proteomes" id="UP001303473">
    <property type="component" value="Unassembled WGS sequence"/>
</dbReference>
<comment type="caution">
    <text evidence="3">The sequence shown here is derived from an EMBL/GenBank/DDBJ whole genome shotgun (WGS) entry which is preliminary data.</text>
</comment>
<evidence type="ECO:0000313" key="4">
    <source>
        <dbReference type="Proteomes" id="UP001303473"/>
    </source>
</evidence>
<name>A0AAN6N919_9PEZI</name>
<organism evidence="3 4">
    <name type="scientific">Diplogelasinospora grovesii</name>
    <dbReference type="NCBI Taxonomy" id="303347"/>
    <lineage>
        <taxon>Eukaryota</taxon>
        <taxon>Fungi</taxon>
        <taxon>Dikarya</taxon>
        <taxon>Ascomycota</taxon>
        <taxon>Pezizomycotina</taxon>
        <taxon>Sordariomycetes</taxon>
        <taxon>Sordariomycetidae</taxon>
        <taxon>Sordariales</taxon>
        <taxon>Diplogelasinosporaceae</taxon>
        <taxon>Diplogelasinospora</taxon>
    </lineage>
</organism>
<keyword evidence="2" id="KW-0812">Transmembrane</keyword>
<keyword evidence="4" id="KW-1185">Reference proteome</keyword>
<dbReference type="AlphaFoldDB" id="A0AAN6N919"/>
<evidence type="ECO:0000256" key="2">
    <source>
        <dbReference type="SAM" id="Phobius"/>
    </source>
</evidence>
<keyword evidence="2" id="KW-1133">Transmembrane helix</keyword>